<reference evidence="1 2" key="1">
    <citation type="journal article" date="2009" name="Stand. Genomic Sci.">
        <title>Complete genome sequence of Pirellula staleyi type strain (ATCC 27377).</title>
        <authorList>
            <person name="Clum A."/>
            <person name="Tindall B.J."/>
            <person name="Sikorski J."/>
            <person name="Ivanova N."/>
            <person name="Mavrommatis K."/>
            <person name="Lucas S."/>
            <person name="Glavina del Rio T."/>
            <person name="Nolan M."/>
            <person name="Chen F."/>
            <person name="Tice H."/>
            <person name="Pitluck S."/>
            <person name="Cheng J.F."/>
            <person name="Chertkov O."/>
            <person name="Brettin T."/>
            <person name="Han C."/>
            <person name="Detter J.C."/>
            <person name="Kuske C."/>
            <person name="Bruce D."/>
            <person name="Goodwin L."/>
            <person name="Ovchinikova G."/>
            <person name="Pati A."/>
            <person name="Mikhailova N."/>
            <person name="Chen A."/>
            <person name="Palaniappan K."/>
            <person name="Land M."/>
            <person name="Hauser L."/>
            <person name="Chang Y.J."/>
            <person name="Jeffries C.D."/>
            <person name="Chain P."/>
            <person name="Rohde M."/>
            <person name="Goker M."/>
            <person name="Bristow J."/>
            <person name="Eisen J.A."/>
            <person name="Markowitz V."/>
            <person name="Hugenholtz P."/>
            <person name="Kyrpides N.C."/>
            <person name="Klenk H.P."/>
            <person name="Lapidus A."/>
        </authorList>
    </citation>
    <scope>NUCLEOTIDE SEQUENCE [LARGE SCALE GENOMIC DNA]</scope>
    <source>
        <strain evidence="2">ATCC 27377 / DSM 6068 / ICPB 4128</strain>
    </source>
</reference>
<dbReference type="SFLD" id="SFLDG01212">
    <property type="entry name" value="Phytoene_synthase_like"/>
    <property type="match status" value="1"/>
</dbReference>
<dbReference type="SFLD" id="SFLDG01018">
    <property type="entry name" value="Squalene/Phytoene_Synthase_Lik"/>
    <property type="match status" value="1"/>
</dbReference>
<proteinExistence type="predicted"/>
<accession>D2R769</accession>
<dbReference type="OrthoDB" id="9787280at2"/>
<dbReference type="InterPro" id="IPR044843">
    <property type="entry name" value="Trans_IPPS_bact-type"/>
</dbReference>
<dbReference type="KEGG" id="psl:Psta_0880"/>
<dbReference type="AlphaFoldDB" id="D2R769"/>
<keyword evidence="2" id="KW-1185">Reference proteome</keyword>
<dbReference type="STRING" id="530564.Psta_0880"/>
<evidence type="ECO:0000313" key="2">
    <source>
        <dbReference type="Proteomes" id="UP000001887"/>
    </source>
</evidence>
<organism evidence="1 2">
    <name type="scientific">Pirellula staleyi (strain ATCC 27377 / DSM 6068 / ICPB 4128)</name>
    <name type="common">Pirella staleyi</name>
    <dbReference type="NCBI Taxonomy" id="530564"/>
    <lineage>
        <taxon>Bacteria</taxon>
        <taxon>Pseudomonadati</taxon>
        <taxon>Planctomycetota</taxon>
        <taxon>Planctomycetia</taxon>
        <taxon>Pirellulales</taxon>
        <taxon>Pirellulaceae</taxon>
        <taxon>Pirellula</taxon>
    </lineage>
</organism>
<dbReference type="GO" id="GO:0016114">
    <property type="term" value="P:terpenoid biosynthetic process"/>
    <property type="evidence" value="ECO:0007669"/>
    <property type="project" value="UniProtKB-ARBA"/>
</dbReference>
<dbReference type="Gene3D" id="1.10.600.10">
    <property type="entry name" value="Farnesyl Diphosphate Synthase"/>
    <property type="match status" value="1"/>
</dbReference>
<dbReference type="HOGENOM" id="CLU_037269_1_1_0"/>
<dbReference type="SFLD" id="SFLDS00005">
    <property type="entry name" value="Isoprenoid_Synthase_Type_I"/>
    <property type="match status" value="1"/>
</dbReference>
<sequence precursor="true">MSRRARSSEVDASYQHCGQLARASGSSFVWAFWLVRRDEREALQSLYALARHTDDLADSSATLDERKQAISAWKNEVSAALDQGTSAHPILASVADMQQRFAVPRAYLLAIVDGCEQDLQHDGYETFDDLRSYCWNVASAVGLCCGHIWRAQHVDPEGPAADCGLAMQLTNIVRDLVEDQKLGRLYLPREELRRFEVTEAMIGARQFTPQLRDLIAFQIARARRYYASSKAFHDLLPRHSQGVFRAMHAYYRHLLERIAVDPRQVLEKRVRLTNLDRLSVLRETFFGFQPEKRELQ</sequence>
<dbReference type="CDD" id="cd00683">
    <property type="entry name" value="Trans_IPPS_HH"/>
    <property type="match status" value="1"/>
</dbReference>
<dbReference type="Proteomes" id="UP000001887">
    <property type="component" value="Chromosome"/>
</dbReference>
<dbReference type="InterPro" id="IPR008949">
    <property type="entry name" value="Isoprenoid_synthase_dom_sf"/>
</dbReference>
<gene>
    <name evidence="1" type="ordered locus">Psta_0880</name>
</gene>
<dbReference type="InterPro" id="IPR033904">
    <property type="entry name" value="Trans_IPPS_HH"/>
</dbReference>
<dbReference type="Pfam" id="PF00494">
    <property type="entry name" value="SQS_PSY"/>
    <property type="match status" value="1"/>
</dbReference>
<dbReference type="PANTHER" id="PTHR31480">
    <property type="entry name" value="BIFUNCTIONAL LYCOPENE CYCLASE/PHYTOENE SYNTHASE"/>
    <property type="match status" value="1"/>
</dbReference>
<name>D2R769_PIRSD</name>
<dbReference type="eggNOG" id="COG1562">
    <property type="taxonomic scope" value="Bacteria"/>
</dbReference>
<dbReference type="EMBL" id="CP001848">
    <property type="protein sequence ID" value="ADB15565.1"/>
    <property type="molecule type" value="Genomic_DNA"/>
</dbReference>
<dbReference type="GO" id="GO:0004311">
    <property type="term" value="F:geranylgeranyl diphosphate synthase activity"/>
    <property type="evidence" value="ECO:0007669"/>
    <property type="project" value="InterPro"/>
</dbReference>
<protein>
    <submittedName>
        <fullName evidence="1">Squalene/phytoene synthase</fullName>
    </submittedName>
</protein>
<dbReference type="GO" id="GO:0051996">
    <property type="term" value="F:squalene synthase [NAD(P)H] activity"/>
    <property type="evidence" value="ECO:0007669"/>
    <property type="project" value="InterPro"/>
</dbReference>
<evidence type="ECO:0000313" key="1">
    <source>
        <dbReference type="EMBL" id="ADB15565.1"/>
    </source>
</evidence>
<dbReference type="SUPFAM" id="SSF48576">
    <property type="entry name" value="Terpenoid synthases"/>
    <property type="match status" value="1"/>
</dbReference>
<dbReference type="InterPro" id="IPR002060">
    <property type="entry name" value="Squ/phyt_synthse"/>
</dbReference>